<comment type="caution">
    <text evidence="2">The sequence shown here is derived from an EMBL/GenBank/DDBJ whole genome shotgun (WGS) entry which is preliminary data.</text>
</comment>
<protein>
    <recommendedName>
        <fullName evidence="4">Secreted protein</fullName>
    </recommendedName>
</protein>
<reference evidence="2" key="1">
    <citation type="submission" date="2023-03" db="EMBL/GenBank/DDBJ databases">
        <title>Massive genome expansion in bonnet fungi (Mycena s.s.) driven by repeated elements and novel gene families across ecological guilds.</title>
        <authorList>
            <consortium name="Lawrence Berkeley National Laboratory"/>
            <person name="Harder C.B."/>
            <person name="Miyauchi S."/>
            <person name="Viragh M."/>
            <person name="Kuo A."/>
            <person name="Thoen E."/>
            <person name="Andreopoulos B."/>
            <person name="Lu D."/>
            <person name="Skrede I."/>
            <person name="Drula E."/>
            <person name="Henrissat B."/>
            <person name="Morin E."/>
            <person name="Kohler A."/>
            <person name="Barry K."/>
            <person name="LaButti K."/>
            <person name="Morin E."/>
            <person name="Salamov A."/>
            <person name="Lipzen A."/>
            <person name="Mereny Z."/>
            <person name="Hegedus B."/>
            <person name="Baldrian P."/>
            <person name="Stursova M."/>
            <person name="Weitz H."/>
            <person name="Taylor A."/>
            <person name="Grigoriev I.V."/>
            <person name="Nagy L.G."/>
            <person name="Martin F."/>
            <person name="Kauserud H."/>
        </authorList>
    </citation>
    <scope>NUCLEOTIDE SEQUENCE</scope>
    <source>
        <strain evidence="2">CBHHK002</strain>
    </source>
</reference>
<gene>
    <name evidence="2" type="ORF">DFH08DRAFT_859471</name>
</gene>
<accession>A0AAD7AA34</accession>
<evidence type="ECO:0000256" key="1">
    <source>
        <dbReference type="SAM" id="SignalP"/>
    </source>
</evidence>
<evidence type="ECO:0000313" key="2">
    <source>
        <dbReference type="EMBL" id="KAJ7352627.1"/>
    </source>
</evidence>
<organism evidence="2 3">
    <name type="scientific">Mycena albidolilacea</name>
    <dbReference type="NCBI Taxonomy" id="1033008"/>
    <lineage>
        <taxon>Eukaryota</taxon>
        <taxon>Fungi</taxon>
        <taxon>Dikarya</taxon>
        <taxon>Basidiomycota</taxon>
        <taxon>Agaricomycotina</taxon>
        <taxon>Agaricomycetes</taxon>
        <taxon>Agaricomycetidae</taxon>
        <taxon>Agaricales</taxon>
        <taxon>Marasmiineae</taxon>
        <taxon>Mycenaceae</taxon>
        <taxon>Mycena</taxon>
    </lineage>
</organism>
<evidence type="ECO:0000313" key="3">
    <source>
        <dbReference type="Proteomes" id="UP001218218"/>
    </source>
</evidence>
<dbReference type="EMBL" id="JARIHO010000012">
    <property type="protein sequence ID" value="KAJ7352627.1"/>
    <property type="molecule type" value="Genomic_DNA"/>
</dbReference>
<name>A0AAD7AA34_9AGAR</name>
<feature type="chain" id="PRO_5042173975" description="Secreted protein" evidence="1">
    <location>
        <begin position="24"/>
        <end position="87"/>
    </location>
</feature>
<feature type="signal peptide" evidence="1">
    <location>
        <begin position="1"/>
        <end position="23"/>
    </location>
</feature>
<sequence>MFTAYLALLLAGIWDMWIPSIKPSCPTLGPTAQLRLFRRVYQRKTSQLVNATCNSHRWQFAWHQIYAPSQNHSPSSRPFCQFLSGNF</sequence>
<proteinExistence type="predicted"/>
<keyword evidence="1" id="KW-0732">Signal</keyword>
<keyword evidence="3" id="KW-1185">Reference proteome</keyword>
<dbReference type="Proteomes" id="UP001218218">
    <property type="component" value="Unassembled WGS sequence"/>
</dbReference>
<dbReference type="AlphaFoldDB" id="A0AAD7AA34"/>
<evidence type="ECO:0008006" key="4">
    <source>
        <dbReference type="Google" id="ProtNLM"/>
    </source>
</evidence>